<accession>A0A397HM01</accession>
<evidence type="ECO:0000256" key="5">
    <source>
        <dbReference type="ARBA" id="ARBA00023002"/>
    </source>
</evidence>
<dbReference type="PANTHER" id="PTHR46206">
    <property type="entry name" value="CYTOCHROME P450"/>
    <property type="match status" value="1"/>
</dbReference>
<dbReference type="InterPro" id="IPR036396">
    <property type="entry name" value="Cyt_P450_sf"/>
</dbReference>
<dbReference type="Gene3D" id="1.10.630.10">
    <property type="entry name" value="Cytochrome P450"/>
    <property type="match status" value="1"/>
</dbReference>
<dbReference type="EMBL" id="NKHU02000044">
    <property type="protein sequence ID" value="RHZ61440.1"/>
    <property type="molecule type" value="Genomic_DNA"/>
</dbReference>
<dbReference type="Proteomes" id="UP000215305">
    <property type="component" value="Unassembled WGS sequence"/>
</dbReference>
<feature type="transmembrane region" description="Helical" evidence="10">
    <location>
        <begin position="12"/>
        <end position="30"/>
    </location>
</feature>
<dbReference type="SUPFAM" id="SSF48264">
    <property type="entry name" value="Cytochrome P450"/>
    <property type="match status" value="1"/>
</dbReference>
<dbReference type="CDD" id="cd11041">
    <property type="entry name" value="CYP503A1-like"/>
    <property type="match status" value="1"/>
</dbReference>
<dbReference type="GO" id="GO:0005506">
    <property type="term" value="F:iron ion binding"/>
    <property type="evidence" value="ECO:0007669"/>
    <property type="project" value="InterPro"/>
</dbReference>
<evidence type="ECO:0000256" key="4">
    <source>
        <dbReference type="ARBA" id="ARBA00022723"/>
    </source>
</evidence>
<keyword evidence="6 8" id="KW-0408">Iron</keyword>
<keyword evidence="10" id="KW-0812">Transmembrane</keyword>
<keyword evidence="10" id="KW-0472">Membrane</keyword>
<evidence type="ECO:0000256" key="3">
    <source>
        <dbReference type="ARBA" id="ARBA00022617"/>
    </source>
</evidence>
<dbReference type="GO" id="GO:0016705">
    <property type="term" value="F:oxidoreductase activity, acting on paired donors, with incorporation or reduction of molecular oxygen"/>
    <property type="evidence" value="ECO:0007669"/>
    <property type="project" value="InterPro"/>
</dbReference>
<dbReference type="InterPro" id="IPR002403">
    <property type="entry name" value="Cyt_P450_E_grp-IV"/>
</dbReference>
<evidence type="ECO:0000313" key="11">
    <source>
        <dbReference type="EMBL" id="RHZ61440.1"/>
    </source>
</evidence>
<comment type="caution">
    <text evidence="11">The sequence shown here is derived from an EMBL/GenBank/DDBJ whole genome shotgun (WGS) entry which is preliminary data.</text>
</comment>
<dbReference type="PROSITE" id="PS00086">
    <property type="entry name" value="CYTOCHROME_P450"/>
    <property type="match status" value="1"/>
</dbReference>
<evidence type="ECO:0000256" key="9">
    <source>
        <dbReference type="RuleBase" id="RU000461"/>
    </source>
</evidence>
<name>A0A397HM01_ASPTH</name>
<evidence type="ECO:0000313" key="12">
    <source>
        <dbReference type="Proteomes" id="UP000215305"/>
    </source>
</evidence>
<dbReference type="PRINTS" id="PR00385">
    <property type="entry name" value="P450"/>
</dbReference>
<dbReference type="RefSeq" id="XP_026616405.1">
    <property type="nucleotide sequence ID" value="XM_026759087.1"/>
</dbReference>
<dbReference type="GeneID" id="38127442"/>
<organism evidence="11 12">
    <name type="scientific">Aspergillus thermomutatus</name>
    <name type="common">Neosartorya pseudofischeri</name>
    <dbReference type="NCBI Taxonomy" id="41047"/>
    <lineage>
        <taxon>Eukaryota</taxon>
        <taxon>Fungi</taxon>
        <taxon>Dikarya</taxon>
        <taxon>Ascomycota</taxon>
        <taxon>Pezizomycotina</taxon>
        <taxon>Eurotiomycetes</taxon>
        <taxon>Eurotiomycetidae</taxon>
        <taxon>Eurotiales</taxon>
        <taxon>Aspergillaceae</taxon>
        <taxon>Aspergillus</taxon>
        <taxon>Aspergillus subgen. Fumigati</taxon>
    </lineage>
</organism>
<evidence type="ECO:0000256" key="1">
    <source>
        <dbReference type="ARBA" id="ARBA00001971"/>
    </source>
</evidence>
<evidence type="ECO:0000256" key="10">
    <source>
        <dbReference type="SAM" id="Phobius"/>
    </source>
</evidence>
<evidence type="ECO:0000256" key="6">
    <source>
        <dbReference type="ARBA" id="ARBA00023004"/>
    </source>
</evidence>
<dbReference type="InterPro" id="IPR001128">
    <property type="entry name" value="Cyt_P450"/>
</dbReference>
<gene>
    <name evidence="11" type="ORF">CDV56_105468</name>
</gene>
<proteinExistence type="inferred from homology"/>
<dbReference type="GO" id="GO:0004497">
    <property type="term" value="F:monooxygenase activity"/>
    <property type="evidence" value="ECO:0007669"/>
    <property type="project" value="UniProtKB-KW"/>
</dbReference>
<dbReference type="VEuPathDB" id="FungiDB:CDV56_105468"/>
<evidence type="ECO:0000256" key="7">
    <source>
        <dbReference type="ARBA" id="ARBA00023033"/>
    </source>
</evidence>
<comment type="cofactor">
    <cofactor evidence="1 8">
        <name>heme</name>
        <dbReference type="ChEBI" id="CHEBI:30413"/>
    </cofactor>
</comment>
<dbReference type="InterPro" id="IPR017972">
    <property type="entry name" value="Cyt_P450_CS"/>
</dbReference>
<keyword evidence="3 8" id="KW-0349">Heme</keyword>
<keyword evidence="4 8" id="KW-0479">Metal-binding</keyword>
<reference evidence="11" key="1">
    <citation type="submission" date="2018-08" db="EMBL/GenBank/DDBJ databases">
        <title>Draft genome sequence of azole-resistant Aspergillus thermomutatus (Neosartorya pseudofischeri) strain HMR AF 39, isolated from a human nasal aspirate.</title>
        <authorList>
            <person name="Parent-Michaud M."/>
            <person name="Dufresne P.J."/>
            <person name="Fournier E."/>
            <person name="Martineau C."/>
            <person name="Moreira S."/>
            <person name="Perkins V."/>
            <person name="De Repentigny L."/>
            <person name="Dufresne S.F."/>
        </authorList>
    </citation>
    <scope>NUCLEOTIDE SEQUENCE [LARGE SCALE GENOMIC DNA]</scope>
    <source>
        <strain evidence="11">HMR AF 39</strain>
    </source>
</reference>
<feature type="binding site" description="axial binding residue" evidence="8">
    <location>
        <position position="483"/>
    </location>
    <ligand>
        <name>heme</name>
        <dbReference type="ChEBI" id="CHEBI:30413"/>
    </ligand>
    <ligandPart>
        <name>Fe</name>
        <dbReference type="ChEBI" id="CHEBI:18248"/>
    </ligandPart>
</feature>
<keyword evidence="12" id="KW-1185">Reference proteome</keyword>
<dbReference type="AlphaFoldDB" id="A0A397HM01"/>
<dbReference type="Pfam" id="PF00067">
    <property type="entry name" value="p450"/>
    <property type="match status" value="1"/>
</dbReference>
<dbReference type="PRINTS" id="PR00465">
    <property type="entry name" value="EP450IV"/>
</dbReference>
<keyword evidence="7 9" id="KW-0503">Monooxygenase</keyword>
<dbReference type="GO" id="GO:0019748">
    <property type="term" value="P:secondary metabolic process"/>
    <property type="evidence" value="ECO:0007669"/>
    <property type="project" value="UniProtKB-ARBA"/>
</dbReference>
<dbReference type="OrthoDB" id="1844152at2759"/>
<comment type="similarity">
    <text evidence="2 9">Belongs to the cytochrome P450 family.</text>
</comment>
<keyword evidence="5 9" id="KW-0560">Oxidoreductase</keyword>
<dbReference type="STRING" id="41047.A0A397HM01"/>
<dbReference type="PANTHER" id="PTHR46206:SF1">
    <property type="entry name" value="P450, PUTATIVE (EUROFUNG)-RELATED"/>
    <property type="match status" value="1"/>
</dbReference>
<evidence type="ECO:0008006" key="13">
    <source>
        <dbReference type="Google" id="ProtNLM"/>
    </source>
</evidence>
<sequence length="549" mass="61049">MNCKDRTHHGDQIMFTLFILMLGAVAWRLYTSIKHLSTIPKEVPWVGRKGTFSSYLLSQIKAIRNTPSAINEAYNKYSKDGAICAIPLPFSRPEILVPRSFVRWMISQGDAVLSPLPVQDEIVGPKYVFLNPSVHGDYAVYNVLRANLNRQLPKLIPTIMEELAARVDQLWGMDTDWREVQSHPLVRNVVGRVSGRIILGSPLCYDEGLLDNLSCLANCVFPSALLLRFFPPFLHPLLAHLTTILNCIYKRKALKVLTPYIQQQIDLLQTDMIRGEKNSHRDDILTWVIADALRRNEPREGLVDRICCRVFTVVFAAIETTTLTMSNTVLDLCASDPSLGVWEGLAEEGHRMFSSCAGQAPDQAMVNSLVRADSALKETLRLRTSIKALAMQVTAPSGITLDGGKLRLPQGSRLSVSSWGIHHDEEIYPNASTYDAFRFSRPREGGESAASLPDAPTNDNDSKHLMVSASETYLPFGMGRHSCPGRYFAAIELKLFLAYLAVNYDIELARERPAFVSIGHFPIPPLNGKLMIRRKRGTVGAGAGHPTGI</sequence>
<dbReference type="GO" id="GO:0020037">
    <property type="term" value="F:heme binding"/>
    <property type="evidence" value="ECO:0007669"/>
    <property type="project" value="InterPro"/>
</dbReference>
<evidence type="ECO:0000256" key="8">
    <source>
        <dbReference type="PIRSR" id="PIRSR602403-1"/>
    </source>
</evidence>
<keyword evidence="10" id="KW-1133">Transmembrane helix</keyword>
<protein>
    <recommendedName>
        <fullName evidence="13">Cytochrome P450</fullName>
    </recommendedName>
</protein>
<evidence type="ECO:0000256" key="2">
    <source>
        <dbReference type="ARBA" id="ARBA00010617"/>
    </source>
</evidence>